<evidence type="ECO:0000313" key="1">
    <source>
        <dbReference type="EMBL" id="GAA4311362.1"/>
    </source>
</evidence>
<dbReference type="InterPro" id="IPR010235">
    <property type="entry name" value="HepT"/>
</dbReference>
<reference evidence="2" key="1">
    <citation type="journal article" date="2019" name="Int. J. Syst. Evol. Microbiol.">
        <title>The Global Catalogue of Microorganisms (GCM) 10K type strain sequencing project: providing services to taxonomists for standard genome sequencing and annotation.</title>
        <authorList>
            <consortium name="The Broad Institute Genomics Platform"/>
            <consortium name="The Broad Institute Genome Sequencing Center for Infectious Disease"/>
            <person name="Wu L."/>
            <person name="Ma J."/>
        </authorList>
    </citation>
    <scope>NUCLEOTIDE SEQUENCE [LARGE SCALE GENOMIC DNA]</scope>
    <source>
        <strain evidence="2">JCM 17664</strain>
    </source>
</reference>
<protein>
    <submittedName>
        <fullName evidence="1">HI0074 family nucleotidyltransferase substrate-binding subunit</fullName>
    </submittedName>
</protein>
<proteinExistence type="predicted"/>
<dbReference type="SUPFAM" id="SSF81593">
    <property type="entry name" value="Nucleotidyltransferase substrate binding subunit/domain"/>
    <property type="match status" value="1"/>
</dbReference>
<comment type="caution">
    <text evidence="1">The sequence shown here is derived from an EMBL/GenBank/DDBJ whole genome shotgun (WGS) entry which is preliminary data.</text>
</comment>
<sequence>MELAEKFKRTLESLIQAVGSFAQSLDRNFPGLDSVGTDLIKNGRIQKFEYSTELAWKTSKLFAELQLGIISNSPKGTYRVLFQENLIDEDLFLALHKGIEDRNQLSHIYREEMYDLVYADLPGHLIALQRLLTVLTIIPS</sequence>
<dbReference type="Pfam" id="PF08780">
    <property type="entry name" value="NTase_sub_bind"/>
    <property type="match status" value="1"/>
</dbReference>
<dbReference type="EMBL" id="BAABFN010000004">
    <property type="protein sequence ID" value="GAA4311362.1"/>
    <property type="molecule type" value="Genomic_DNA"/>
</dbReference>
<evidence type="ECO:0000313" key="2">
    <source>
        <dbReference type="Proteomes" id="UP001501207"/>
    </source>
</evidence>
<organism evidence="1 2">
    <name type="scientific">Compostibacter hankyongensis</name>
    <dbReference type="NCBI Taxonomy" id="1007089"/>
    <lineage>
        <taxon>Bacteria</taxon>
        <taxon>Pseudomonadati</taxon>
        <taxon>Bacteroidota</taxon>
        <taxon>Chitinophagia</taxon>
        <taxon>Chitinophagales</taxon>
        <taxon>Chitinophagaceae</taxon>
        <taxon>Compostibacter</taxon>
    </lineage>
</organism>
<keyword evidence="2" id="KW-1185">Reference proteome</keyword>
<dbReference type="RefSeq" id="WP_344978874.1">
    <property type="nucleotide sequence ID" value="NZ_BAABFN010000004.1"/>
</dbReference>
<gene>
    <name evidence="1" type="ORF">GCM10023143_20440</name>
</gene>
<dbReference type="Gene3D" id="1.20.120.330">
    <property type="entry name" value="Nucleotidyltransferases domain 2"/>
    <property type="match status" value="1"/>
</dbReference>
<dbReference type="Proteomes" id="UP001501207">
    <property type="component" value="Unassembled WGS sequence"/>
</dbReference>
<name>A0ABP8FUN3_9BACT</name>
<accession>A0ABP8FUN3</accession>